<name>A0A401FT96_9BACT</name>
<protein>
    <recommendedName>
        <fullName evidence="3 8">Diaminopimelate epimerase</fullName>
        <shortName evidence="8">DAP epimerase</shortName>
        <ecNumber evidence="3 8">5.1.1.7</ecNumber>
    </recommendedName>
    <alternativeName>
        <fullName evidence="8">PLP-independent amino acid racemase</fullName>
    </alternativeName>
</protein>
<dbReference type="EC" id="5.1.1.7" evidence="3 8"/>
<reference evidence="11" key="2">
    <citation type="submission" date="2019-01" db="EMBL/GenBank/DDBJ databases">
        <title>Genome sequence of Desulfonema ishimotonii strain Tokyo 01.</title>
        <authorList>
            <person name="Fukui M."/>
        </authorList>
    </citation>
    <scope>NUCLEOTIDE SEQUENCE [LARGE SCALE GENOMIC DNA]</scope>
    <source>
        <strain evidence="11">Tokyo 01</strain>
    </source>
</reference>
<dbReference type="InterPro" id="IPR001653">
    <property type="entry name" value="DAP_epimerase_DapF"/>
</dbReference>
<keyword evidence="8" id="KW-0963">Cytoplasm</keyword>
<dbReference type="UniPathway" id="UPA00034">
    <property type="reaction ID" value="UER00025"/>
</dbReference>
<dbReference type="PANTHER" id="PTHR31689:SF0">
    <property type="entry name" value="DIAMINOPIMELATE EPIMERASE"/>
    <property type="match status" value="1"/>
</dbReference>
<feature type="active site" evidence="9">
    <location>
        <position position="76"/>
    </location>
</feature>
<dbReference type="PANTHER" id="PTHR31689">
    <property type="entry name" value="DIAMINOPIMELATE EPIMERASE, CHLOROPLASTIC"/>
    <property type="match status" value="1"/>
</dbReference>
<evidence type="ECO:0000256" key="7">
    <source>
        <dbReference type="ARBA" id="ARBA00051712"/>
    </source>
</evidence>
<dbReference type="GO" id="GO:0005829">
    <property type="term" value="C:cytosol"/>
    <property type="evidence" value="ECO:0007669"/>
    <property type="project" value="TreeGrafter"/>
</dbReference>
<feature type="binding site" evidence="8">
    <location>
        <begin position="210"/>
        <end position="211"/>
    </location>
    <ligand>
        <name>substrate</name>
    </ligand>
</feature>
<evidence type="ECO:0000256" key="3">
    <source>
        <dbReference type="ARBA" id="ARBA00013080"/>
    </source>
</evidence>
<dbReference type="PROSITE" id="PS01326">
    <property type="entry name" value="DAP_EPIMERASE"/>
    <property type="match status" value="1"/>
</dbReference>
<comment type="similarity">
    <text evidence="2 8">Belongs to the diaminopimelate epimerase family.</text>
</comment>
<evidence type="ECO:0000256" key="2">
    <source>
        <dbReference type="ARBA" id="ARBA00010219"/>
    </source>
</evidence>
<dbReference type="GO" id="GO:0008837">
    <property type="term" value="F:diaminopimelate epimerase activity"/>
    <property type="evidence" value="ECO:0007669"/>
    <property type="project" value="UniProtKB-UniRule"/>
</dbReference>
<feature type="binding site" evidence="8">
    <location>
        <position position="67"/>
    </location>
    <ligand>
        <name>substrate</name>
    </ligand>
</feature>
<evidence type="ECO:0000256" key="6">
    <source>
        <dbReference type="ARBA" id="ARBA00023235"/>
    </source>
</evidence>
<evidence type="ECO:0000313" key="11">
    <source>
        <dbReference type="Proteomes" id="UP000288096"/>
    </source>
</evidence>
<feature type="active site" description="Proton donor" evidence="8">
    <location>
        <position position="76"/>
    </location>
</feature>
<dbReference type="HAMAP" id="MF_00197">
    <property type="entry name" value="DAP_epimerase"/>
    <property type="match status" value="1"/>
</dbReference>
<dbReference type="AlphaFoldDB" id="A0A401FT96"/>
<dbReference type="OrthoDB" id="9805408at2"/>
<evidence type="ECO:0000313" key="10">
    <source>
        <dbReference type="EMBL" id="GBC60174.1"/>
    </source>
</evidence>
<dbReference type="RefSeq" id="WP_124327620.1">
    <property type="nucleotide sequence ID" value="NZ_BEXT01000001.1"/>
</dbReference>
<keyword evidence="11" id="KW-1185">Reference proteome</keyword>
<feature type="site" description="Could be important to modulate the pK values of the two catalytic cysteine residues" evidence="8">
    <location>
        <position position="149"/>
    </location>
</feature>
<dbReference type="NCBIfam" id="TIGR00652">
    <property type="entry name" value="DapF"/>
    <property type="match status" value="1"/>
</dbReference>
<evidence type="ECO:0000256" key="8">
    <source>
        <dbReference type="HAMAP-Rule" id="MF_00197"/>
    </source>
</evidence>
<comment type="subcellular location">
    <subcellularLocation>
        <location evidence="8">Cytoplasm</location>
    </subcellularLocation>
</comment>
<feature type="binding site" evidence="8">
    <location>
        <begin position="77"/>
        <end position="78"/>
    </location>
    <ligand>
        <name>substrate</name>
    </ligand>
</feature>
<gene>
    <name evidence="8" type="primary">dapF</name>
    <name evidence="10" type="ORF">DENIS_1119</name>
</gene>
<dbReference type="SUPFAM" id="SSF54506">
    <property type="entry name" value="Diaminopimelate epimerase-like"/>
    <property type="match status" value="2"/>
</dbReference>
<evidence type="ECO:0000256" key="9">
    <source>
        <dbReference type="PROSITE-ProRule" id="PRU10125"/>
    </source>
</evidence>
<dbReference type="Pfam" id="PF01678">
    <property type="entry name" value="DAP_epimerase"/>
    <property type="match status" value="2"/>
</dbReference>
<evidence type="ECO:0000256" key="5">
    <source>
        <dbReference type="ARBA" id="ARBA00023154"/>
    </source>
</evidence>
<evidence type="ECO:0000256" key="1">
    <source>
        <dbReference type="ARBA" id="ARBA00005196"/>
    </source>
</evidence>
<comment type="function">
    <text evidence="8">Catalyzes the stereoinversion of LL-2,6-diaminopimelate (L,L-DAP) to meso-diaminopimelate (meso-DAP), a precursor of L-lysine and an essential component of the bacterial peptidoglycan.</text>
</comment>
<dbReference type="GO" id="GO:0009089">
    <property type="term" value="P:lysine biosynthetic process via diaminopimelate"/>
    <property type="evidence" value="ECO:0007669"/>
    <property type="project" value="UniProtKB-UniRule"/>
</dbReference>
<comment type="catalytic activity">
    <reaction evidence="7 8">
        <text>(2S,6S)-2,6-diaminopimelate = meso-2,6-diaminopimelate</text>
        <dbReference type="Rhea" id="RHEA:15393"/>
        <dbReference type="ChEBI" id="CHEBI:57609"/>
        <dbReference type="ChEBI" id="CHEBI:57791"/>
        <dbReference type="EC" id="5.1.1.7"/>
    </reaction>
</comment>
<comment type="subunit">
    <text evidence="8">Homodimer.</text>
</comment>
<dbReference type="Proteomes" id="UP000288096">
    <property type="component" value="Unassembled WGS sequence"/>
</dbReference>
<sequence>MGKIVFYKMSGSGNDFIIIDNRNLLVDDENLVEFIRKICSRKMSVGADGFILIEDSDTADFRWRFYNADGSVPEMCGNGARCAARFACLNGIAGPRMTFETLAGTISARVTGERVRIRMTEPADLKTGQHLAVAGEDLTFGSVDTGVPHAVLRVADADAADVKRLGRAIRFHERFAPAGTNVNFISVQEENVLKIRTYERGVEDETMACGTGAVAGAIVAARTAAVSPPVRVMTRGGLLTIDFREKAGRFCDVDLEGDARVVYNGELWGEAWKWE</sequence>
<accession>A0A401FT96</accession>
<reference evidence="11" key="1">
    <citation type="submission" date="2017-11" db="EMBL/GenBank/DDBJ databases">
        <authorList>
            <person name="Watanabe M."/>
            <person name="Kojima H."/>
        </authorList>
    </citation>
    <scope>NUCLEOTIDE SEQUENCE [LARGE SCALE GENOMIC DNA]</scope>
    <source>
        <strain evidence="11">Tokyo 01</strain>
    </source>
</reference>
<feature type="site" description="Could be important to modulate the pK values of the two catalytic cysteine residues" evidence="8">
    <location>
        <position position="199"/>
    </location>
</feature>
<feature type="binding site" evidence="8">
    <location>
        <begin position="199"/>
        <end position="200"/>
    </location>
    <ligand>
        <name>substrate</name>
    </ligand>
</feature>
<feature type="binding site" evidence="8">
    <location>
        <position position="181"/>
    </location>
    <ligand>
        <name>substrate</name>
    </ligand>
</feature>
<dbReference type="EMBL" id="BEXT01000001">
    <property type="protein sequence ID" value="GBC60174.1"/>
    <property type="molecule type" value="Genomic_DNA"/>
</dbReference>
<comment type="caution">
    <text evidence="8">Lacks conserved residue(s) required for the propagation of feature annotation.</text>
</comment>
<feature type="active site" description="Proton acceptor" evidence="8">
    <location>
        <position position="209"/>
    </location>
</feature>
<keyword evidence="6 8" id="KW-0413">Isomerase</keyword>
<comment type="pathway">
    <text evidence="1 8">Amino-acid biosynthesis; L-lysine biosynthesis via DAP pathway; DL-2,6-diaminopimelate from LL-2,6-diaminopimelate: step 1/1.</text>
</comment>
<keyword evidence="4 8" id="KW-0028">Amino-acid biosynthesis</keyword>
<dbReference type="Gene3D" id="3.10.310.10">
    <property type="entry name" value="Diaminopimelate Epimerase, Chain A, domain 1"/>
    <property type="match status" value="2"/>
</dbReference>
<comment type="caution">
    <text evidence="10">The sequence shown here is derived from an EMBL/GenBank/DDBJ whole genome shotgun (WGS) entry which is preliminary data.</text>
</comment>
<keyword evidence="5 8" id="KW-0457">Lysine biosynthesis</keyword>
<feature type="binding site" evidence="8">
    <location>
        <position position="14"/>
    </location>
    <ligand>
        <name>substrate</name>
    </ligand>
</feature>
<dbReference type="InterPro" id="IPR018510">
    <property type="entry name" value="DAP_epimerase_AS"/>
</dbReference>
<proteinExistence type="inferred from homology"/>
<evidence type="ECO:0000256" key="4">
    <source>
        <dbReference type="ARBA" id="ARBA00022605"/>
    </source>
</evidence>
<organism evidence="10 11">
    <name type="scientific">Desulfonema ishimotonii</name>
    <dbReference type="NCBI Taxonomy" id="45657"/>
    <lineage>
        <taxon>Bacteria</taxon>
        <taxon>Pseudomonadati</taxon>
        <taxon>Thermodesulfobacteriota</taxon>
        <taxon>Desulfobacteria</taxon>
        <taxon>Desulfobacterales</taxon>
        <taxon>Desulfococcaceae</taxon>
        <taxon>Desulfonema</taxon>
    </lineage>
</organism>